<dbReference type="EMBL" id="JAAZON010000228">
    <property type="protein sequence ID" value="NMC62578.1"/>
    <property type="molecule type" value="Genomic_DNA"/>
</dbReference>
<evidence type="ECO:0000313" key="2">
    <source>
        <dbReference type="EMBL" id="NMC62578.1"/>
    </source>
</evidence>
<evidence type="ECO:0000313" key="3">
    <source>
        <dbReference type="Proteomes" id="UP000524246"/>
    </source>
</evidence>
<feature type="transmembrane region" description="Helical" evidence="1">
    <location>
        <begin position="269"/>
        <end position="290"/>
    </location>
</feature>
<dbReference type="PANTHER" id="PTHR35007:SF2">
    <property type="entry name" value="PILUS ASSEMBLE PROTEIN"/>
    <property type="match status" value="1"/>
</dbReference>
<feature type="transmembrane region" description="Helical" evidence="1">
    <location>
        <begin position="6"/>
        <end position="26"/>
    </location>
</feature>
<gene>
    <name evidence="2" type="ORF">GYA55_05350</name>
</gene>
<dbReference type="Proteomes" id="UP000524246">
    <property type="component" value="Unassembled WGS sequence"/>
</dbReference>
<organism evidence="2 3">
    <name type="scientific">SAR324 cluster bacterium</name>
    <dbReference type="NCBI Taxonomy" id="2024889"/>
    <lineage>
        <taxon>Bacteria</taxon>
        <taxon>Deltaproteobacteria</taxon>
        <taxon>SAR324 cluster</taxon>
    </lineage>
</organism>
<dbReference type="PANTHER" id="PTHR35007">
    <property type="entry name" value="INTEGRAL MEMBRANE PROTEIN-RELATED"/>
    <property type="match status" value="1"/>
</dbReference>
<name>A0A7X9IJ07_9DELT</name>
<dbReference type="AlphaFoldDB" id="A0A7X9IJ07"/>
<keyword evidence="1" id="KW-0812">Transmembrane</keyword>
<protein>
    <recommendedName>
        <fullName evidence="4">Type II secretion system protein GspF domain-containing protein</fullName>
    </recommendedName>
</protein>
<evidence type="ECO:0008006" key="4">
    <source>
        <dbReference type="Google" id="ProtNLM"/>
    </source>
</evidence>
<sequence length="310" mass="35080">MLYPIDWNITCALILLSSCLFFWLYYPKRRAIDVLHDLNEDSYSTSRKASTPIRKKESLLYIASENELEHAGFLSTEEQKAFKKRQRNLIIIITIFCLVFRTVLGFRYLSGIVPTILLGLSVSYIFSRYYLASCINRFQRLLEFHLPIVMEQIVMAVESGMDVIPAVGTILEIHNKQDSSDINKTTNPVIRILDIVFKLSQGGIPFEKALSEVSSRTNSNALRHAFVHLGLAQSEGGELVTPLRELSDATQAYYQETVELEIAKMPIKATLPLVLTFAGLIIFFISIPLVQISNITHDSIPKDTSTYARP</sequence>
<reference evidence="2 3" key="1">
    <citation type="journal article" date="2020" name="Biotechnol. Biofuels">
        <title>New insights from the biogas microbiome by comprehensive genome-resolved metagenomics of nearly 1600 species originating from multiple anaerobic digesters.</title>
        <authorList>
            <person name="Campanaro S."/>
            <person name="Treu L."/>
            <person name="Rodriguez-R L.M."/>
            <person name="Kovalovszki A."/>
            <person name="Ziels R.M."/>
            <person name="Maus I."/>
            <person name="Zhu X."/>
            <person name="Kougias P.G."/>
            <person name="Basile A."/>
            <person name="Luo G."/>
            <person name="Schluter A."/>
            <person name="Konstantinidis K.T."/>
            <person name="Angelidaki I."/>
        </authorList>
    </citation>
    <scope>NUCLEOTIDE SEQUENCE [LARGE SCALE GENOMIC DNA]</scope>
    <source>
        <strain evidence="2">AS27yjCOA_65</strain>
    </source>
</reference>
<feature type="transmembrane region" description="Helical" evidence="1">
    <location>
        <begin position="89"/>
        <end position="106"/>
    </location>
</feature>
<keyword evidence="1" id="KW-0472">Membrane</keyword>
<comment type="caution">
    <text evidence="2">The sequence shown here is derived from an EMBL/GenBank/DDBJ whole genome shotgun (WGS) entry which is preliminary data.</text>
</comment>
<proteinExistence type="predicted"/>
<accession>A0A7X9IJ07</accession>
<keyword evidence="1" id="KW-1133">Transmembrane helix</keyword>
<feature type="transmembrane region" description="Helical" evidence="1">
    <location>
        <begin position="112"/>
        <end position="131"/>
    </location>
</feature>
<evidence type="ECO:0000256" key="1">
    <source>
        <dbReference type="SAM" id="Phobius"/>
    </source>
</evidence>